<comment type="similarity">
    <text evidence="1">Belongs to the UPF0065 (bug) family.</text>
</comment>
<dbReference type="PANTHER" id="PTHR42928">
    <property type="entry name" value="TRICARBOXYLATE-BINDING PROTEIN"/>
    <property type="match status" value="1"/>
</dbReference>
<dbReference type="SUPFAM" id="SSF53850">
    <property type="entry name" value="Periplasmic binding protein-like II"/>
    <property type="match status" value="1"/>
</dbReference>
<comment type="caution">
    <text evidence="3">The sequence shown here is derived from an EMBL/GenBank/DDBJ whole genome shotgun (WGS) entry which is preliminary data.</text>
</comment>
<dbReference type="PROSITE" id="PS51318">
    <property type="entry name" value="TAT"/>
    <property type="match status" value="1"/>
</dbReference>
<dbReference type="Proteomes" id="UP001378188">
    <property type="component" value="Unassembled WGS sequence"/>
</dbReference>
<reference evidence="3 4" key="1">
    <citation type="submission" date="2024-02" db="EMBL/GenBank/DDBJ databases">
        <title>Genome analysis and characterization of Microbaculum marinisediminis sp. nov., isolated from marine sediment.</title>
        <authorList>
            <person name="Du Z.-J."/>
            <person name="Ye Y.-Q."/>
            <person name="Zhang Z.-R."/>
            <person name="Yuan S.-M."/>
            <person name="Zhang X.-Y."/>
        </authorList>
    </citation>
    <scope>NUCLEOTIDE SEQUENCE [LARGE SCALE GENOMIC DNA]</scope>
    <source>
        <strain evidence="3 4">SDUM1044001</strain>
    </source>
</reference>
<dbReference type="Pfam" id="PF03401">
    <property type="entry name" value="TctC"/>
    <property type="match status" value="1"/>
</dbReference>
<feature type="signal peptide" evidence="2">
    <location>
        <begin position="1"/>
        <end position="34"/>
    </location>
</feature>
<evidence type="ECO:0000313" key="3">
    <source>
        <dbReference type="EMBL" id="MEJ8572072.1"/>
    </source>
</evidence>
<dbReference type="CDD" id="cd07012">
    <property type="entry name" value="PBP2_Bug_TTT"/>
    <property type="match status" value="1"/>
</dbReference>
<keyword evidence="2" id="KW-0732">Signal</keyword>
<accession>A0AAW9RIL7</accession>
<gene>
    <name evidence="3" type="ORF">V3328_11345</name>
</gene>
<proteinExistence type="inferred from homology"/>
<evidence type="ECO:0000313" key="4">
    <source>
        <dbReference type="Proteomes" id="UP001378188"/>
    </source>
</evidence>
<keyword evidence="4" id="KW-1185">Reference proteome</keyword>
<dbReference type="EMBL" id="JAZHOF010000004">
    <property type="protein sequence ID" value="MEJ8572072.1"/>
    <property type="molecule type" value="Genomic_DNA"/>
</dbReference>
<dbReference type="PANTHER" id="PTHR42928:SF5">
    <property type="entry name" value="BLR1237 PROTEIN"/>
    <property type="match status" value="1"/>
</dbReference>
<dbReference type="AlphaFoldDB" id="A0AAW9RIL7"/>
<organism evidence="3 4">
    <name type="scientific">Microbaculum marinum</name>
    <dbReference type="NCBI Taxonomy" id="1764581"/>
    <lineage>
        <taxon>Bacteria</taxon>
        <taxon>Pseudomonadati</taxon>
        <taxon>Pseudomonadota</taxon>
        <taxon>Alphaproteobacteria</taxon>
        <taxon>Hyphomicrobiales</taxon>
        <taxon>Tepidamorphaceae</taxon>
        <taxon>Microbaculum</taxon>
    </lineage>
</organism>
<dbReference type="RefSeq" id="WP_340329770.1">
    <property type="nucleotide sequence ID" value="NZ_JAZHOF010000004.1"/>
</dbReference>
<dbReference type="InterPro" id="IPR006311">
    <property type="entry name" value="TAT_signal"/>
</dbReference>
<evidence type="ECO:0000256" key="1">
    <source>
        <dbReference type="ARBA" id="ARBA00006987"/>
    </source>
</evidence>
<dbReference type="InterPro" id="IPR042100">
    <property type="entry name" value="Bug_dom1"/>
</dbReference>
<evidence type="ECO:0000256" key="2">
    <source>
        <dbReference type="SAM" id="SignalP"/>
    </source>
</evidence>
<dbReference type="InterPro" id="IPR005064">
    <property type="entry name" value="BUG"/>
</dbReference>
<dbReference type="PIRSF" id="PIRSF017082">
    <property type="entry name" value="YflP"/>
    <property type="match status" value="1"/>
</dbReference>
<protein>
    <submittedName>
        <fullName evidence="3">Tripartite tricarboxylate transporter substrate binding protein</fullName>
    </submittedName>
</protein>
<name>A0AAW9RIL7_9HYPH</name>
<dbReference type="Gene3D" id="3.40.190.150">
    <property type="entry name" value="Bordetella uptake gene, domain 1"/>
    <property type="match status" value="1"/>
</dbReference>
<feature type="chain" id="PRO_5043320247" evidence="2">
    <location>
        <begin position="35"/>
        <end position="331"/>
    </location>
</feature>
<sequence length="331" mass="34690">MKTYRHPHALGRRTALAVLGAAALGVAVAGPSLAQEWPTKPVTVVVAYPAGGGTDSAIRAMTDIVSEKLGQPVLVQNVGGAGGGVAAAQVAKADPDGYTLLATNSTSITLAPLVQKMLYDIDDFENVAILGEFQNAMFANKDKPFNTLDELVATAKEEGRPISFASQLAIDRLLMQYIAKERGFELRPLPVSGGSGAVQAVLAGDVDLSFSGGSWAPIVEAGDAKALFAASHERLKRAPDLVSMKDLGFPFGVSSHISLHAPAGTPPEVIAKLSAAFEPAVNGQMAQNVGDNRNMDMTFHDHEGADKVMQDQRATYESILEAVGDEANKAQ</sequence>
<dbReference type="Gene3D" id="3.40.190.10">
    <property type="entry name" value="Periplasmic binding protein-like II"/>
    <property type="match status" value="1"/>
</dbReference>